<proteinExistence type="predicted"/>
<feature type="domain" description="FAS1" evidence="5">
    <location>
        <begin position="19"/>
        <end position="172"/>
    </location>
</feature>
<dbReference type="InterPro" id="IPR050904">
    <property type="entry name" value="Adhesion/Biosynth-related"/>
</dbReference>
<evidence type="ECO:0000256" key="2">
    <source>
        <dbReference type="SAM" id="MobiDB-lite"/>
    </source>
</evidence>
<keyword evidence="4" id="KW-0732">Signal</keyword>
<dbReference type="SMART" id="SM00554">
    <property type="entry name" value="FAS1"/>
    <property type="match status" value="2"/>
</dbReference>
<dbReference type="Proteomes" id="UP000184330">
    <property type="component" value="Unassembled WGS sequence"/>
</dbReference>
<dbReference type="SUPFAM" id="SSF82153">
    <property type="entry name" value="FAS1 domain"/>
    <property type="match status" value="2"/>
</dbReference>
<reference evidence="6 7" key="1">
    <citation type="submission" date="2016-03" db="EMBL/GenBank/DDBJ databases">
        <authorList>
            <person name="Ploux O."/>
        </authorList>
    </citation>
    <scope>NUCLEOTIDE SEQUENCE [LARGE SCALE GENOMIC DNA]</scope>
    <source>
        <strain evidence="6 7">UAMH 11012</strain>
    </source>
</reference>
<feature type="region of interest" description="Disordered" evidence="2">
    <location>
        <begin position="509"/>
        <end position="561"/>
    </location>
</feature>
<feature type="chain" id="PRO_5012544039" description="FAS1 domain-containing protein" evidence="4">
    <location>
        <begin position="20"/>
        <end position="618"/>
    </location>
</feature>
<dbReference type="PANTHER" id="PTHR10900:SF77">
    <property type="entry name" value="FI19380P1"/>
    <property type="match status" value="1"/>
</dbReference>
<name>A0A1L7XMT0_9HELO</name>
<evidence type="ECO:0000313" key="6">
    <source>
        <dbReference type="EMBL" id="CZR66342.1"/>
    </source>
</evidence>
<feature type="coiled-coil region" evidence="1">
    <location>
        <begin position="567"/>
        <end position="604"/>
    </location>
</feature>
<dbReference type="STRING" id="576137.A0A1L7XMT0"/>
<dbReference type="InterPro" id="IPR036378">
    <property type="entry name" value="FAS1_dom_sf"/>
</dbReference>
<keyword evidence="1" id="KW-0175">Coiled coil</keyword>
<dbReference type="GO" id="GO:0016236">
    <property type="term" value="P:macroautophagy"/>
    <property type="evidence" value="ECO:0007669"/>
    <property type="project" value="TreeGrafter"/>
</dbReference>
<keyword evidence="3" id="KW-0472">Membrane</keyword>
<evidence type="ECO:0000256" key="1">
    <source>
        <dbReference type="SAM" id="Coils"/>
    </source>
</evidence>
<gene>
    <name evidence="6" type="ORF">PAC_16243</name>
</gene>
<dbReference type="Pfam" id="PF02469">
    <property type="entry name" value="Fasciclin"/>
    <property type="match status" value="2"/>
</dbReference>
<evidence type="ECO:0000259" key="5">
    <source>
        <dbReference type="PROSITE" id="PS50213"/>
    </source>
</evidence>
<feature type="domain" description="FAS1" evidence="5">
    <location>
        <begin position="165"/>
        <end position="302"/>
    </location>
</feature>
<dbReference type="PROSITE" id="PS50213">
    <property type="entry name" value="FAS1"/>
    <property type="match status" value="2"/>
</dbReference>
<protein>
    <recommendedName>
        <fullName evidence="5">FAS1 domain-containing protein</fullName>
    </recommendedName>
</protein>
<feature type="transmembrane region" description="Helical" evidence="3">
    <location>
        <begin position="381"/>
        <end position="401"/>
    </location>
</feature>
<dbReference type="PANTHER" id="PTHR10900">
    <property type="entry name" value="PERIOSTIN-RELATED"/>
    <property type="match status" value="1"/>
</dbReference>
<keyword evidence="3" id="KW-0812">Transmembrane</keyword>
<dbReference type="EMBL" id="FJOG01000036">
    <property type="protein sequence ID" value="CZR66342.1"/>
    <property type="molecule type" value="Genomic_DNA"/>
</dbReference>
<dbReference type="CDD" id="cd12087">
    <property type="entry name" value="TM_EGFR-like"/>
    <property type="match status" value="1"/>
</dbReference>
<dbReference type="Gene3D" id="2.30.180.10">
    <property type="entry name" value="FAS1 domain"/>
    <property type="match status" value="2"/>
</dbReference>
<feature type="signal peptide" evidence="4">
    <location>
        <begin position="1"/>
        <end position="19"/>
    </location>
</feature>
<feature type="region of interest" description="Disordered" evidence="2">
    <location>
        <begin position="440"/>
        <end position="460"/>
    </location>
</feature>
<evidence type="ECO:0000256" key="3">
    <source>
        <dbReference type="SAM" id="Phobius"/>
    </source>
</evidence>
<sequence>MFVSTNLLLAAMITAGVFAQSFDSILSGNSNLSSFYTLLQKYSFTLPTLPDGATVLAPNNDAFDNLSVAKYVNALKIGYVDTIYNLFVYHVIQGTHLTTQMPLGVPTFLQSMLTSGGYTNVLGGQNVEYVEESGNVAVFVSALGARSAIVQSDLAFTSSSGGGVVQVIDKILIPPFNLTYTLQAFNLTSFEGATYAAQSIDDFFYTPNVTMFVPANSAFQALGPAISLMNSTKLATVLDYHLIDGAVLYSTYLTDGAKLTTKQGLNVTITHSNNNVYINSAKLITSDILIMNGVLHVIDNVLNFQSSGAQPNTALATQSAVFTGASTVADVPFTSAIPCVVSCPATAATNTASSSASTSGPNLKPSTGSIKNGLSAGAKSGIAVGVILFTVLLVLGALFFLRCKRKVNKATDQKSALEFPTPSNTHELITASNIQELGEKEKSPIASTEVGLGPRRSESEEPVPVWYPLANEGQQPGAQPFEVNAGSRIAALSSAPEYVSSHELNAAEKTRATNTAPSPTLGLHGPTELPGSFKQKKISSESSSVAQDIGQGSGQSSVPAATVQVNKDEEEANLTILRERIERIREDKERLEKTQELRELEEETKAQILVAQRKNMGL</sequence>
<dbReference type="AlphaFoldDB" id="A0A1L7XMT0"/>
<evidence type="ECO:0000256" key="4">
    <source>
        <dbReference type="SAM" id="SignalP"/>
    </source>
</evidence>
<evidence type="ECO:0000313" key="7">
    <source>
        <dbReference type="Proteomes" id="UP000184330"/>
    </source>
</evidence>
<accession>A0A1L7XMT0</accession>
<dbReference type="OrthoDB" id="286301at2759"/>
<organism evidence="6 7">
    <name type="scientific">Phialocephala subalpina</name>
    <dbReference type="NCBI Taxonomy" id="576137"/>
    <lineage>
        <taxon>Eukaryota</taxon>
        <taxon>Fungi</taxon>
        <taxon>Dikarya</taxon>
        <taxon>Ascomycota</taxon>
        <taxon>Pezizomycotina</taxon>
        <taxon>Leotiomycetes</taxon>
        <taxon>Helotiales</taxon>
        <taxon>Mollisiaceae</taxon>
        <taxon>Phialocephala</taxon>
        <taxon>Phialocephala fortinii species complex</taxon>
    </lineage>
</organism>
<dbReference type="GO" id="GO:0000329">
    <property type="term" value="C:fungal-type vacuole membrane"/>
    <property type="evidence" value="ECO:0007669"/>
    <property type="project" value="TreeGrafter"/>
</dbReference>
<dbReference type="InterPro" id="IPR000782">
    <property type="entry name" value="FAS1_domain"/>
</dbReference>
<keyword evidence="3" id="KW-1133">Transmembrane helix</keyword>
<keyword evidence="7" id="KW-1185">Reference proteome</keyword>